<evidence type="ECO:0000313" key="5">
    <source>
        <dbReference type="Proteomes" id="UP000293902"/>
    </source>
</evidence>
<evidence type="ECO:0000313" key="2">
    <source>
        <dbReference type="EMBL" id="QBH12424.1"/>
    </source>
</evidence>
<sequence>MIKTISFISIVGVILLSAGVTLAGPDMNPGKWEITTKIEMPGMPGQSMTHTQCITNDDLVPVNGDENNNCTVKNMRTSGDTVSWEITCGGQGGQMDGTGEITYNGDTMKGKMEMTMKGMNMKIKNIFSGKRIGPCDGPL</sequence>
<dbReference type="InterPro" id="IPR022061">
    <property type="entry name" value="DUF3617"/>
</dbReference>
<dbReference type="AlphaFoldDB" id="A0A328FCH0"/>
<keyword evidence="5" id="KW-1185">Reference proteome</keyword>
<feature type="signal peptide" evidence="1">
    <location>
        <begin position="1"/>
        <end position="23"/>
    </location>
</feature>
<evidence type="ECO:0000256" key="1">
    <source>
        <dbReference type="SAM" id="SignalP"/>
    </source>
</evidence>
<gene>
    <name evidence="3" type="ORF">DO021_17360</name>
    <name evidence="2" type="ORF">EYB58_05570</name>
</gene>
<dbReference type="EMBL" id="CP036313">
    <property type="protein sequence ID" value="QBH12424.1"/>
    <property type="molecule type" value="Genomic_DNA"/>
</dbReference>
<protein>
    <submittedName>
        <fullName evidence="2">DUF3617 domain-containing protein</fullName>
    </submittedName>
</protein>
<dbReference type="EMBL" id="QLNI01000039">
    <property type="protein sequence ID" value="RAM00737.1"/>
    <property type="molecule type" value="Genomic_DNA"/>
</dbReference>
<dbReference type="OrthoDB" id="9180646at2"/>
<keyword evidence="1" id="KW-0732">Signal</keyword>
<reference evidence="3 4" key="1">
    <citation type="submission" date="2018-06" db="EMBL/GenBank/DDBJ databases">
        <title>Complete Genome Sequence of Desulfobacter hydrogenophilus (DSM3380).</title>
        <authorList>
            <person name="Marietou A."/>
            <person name="Schreiber L."/>
            <person name="Marshall I."/>
            <person name="Jorgensen B."/>
        </authorList>
    </citation>
    <scope>NUCLEOTIDE SEQUENCE [LARGE SCALE GENOMIC DNA]</scope>
    <source>
        <strain evidence="3 4">DSM 3380</strain>
    </source>
</reference>
<feature type="chain" id="PRO_5030062921" evidence="1">
    <location>
        <begin position="24"/>
        <end position="139"/>
    </location>
</feature>
<dbReference type="Pfam" id="PF12276">
    <property type="entry name" value="DUF3617"/>
    <property type="match status" value="1"/>
</dbReference>
<name>A0A328FCH0_9BACT</name>
<reference evidence="2 5" key="2">
    <citation type="submission" date="2019-02" db="EMBL/GenBank/DDBJ databases">
        <title>Complete genome sequence of Desulfobacter hydrogenophilus AcRS1.</title>
        <authorList>
            <person name="Marietou A."/>
            <person name="Lund M.B."/>
            <person name="Marshall I.P.G."/>
            <person name="Schreiber L."/>
            <person name="Jorgensen B."/>
        </authorList>
    </citation>
    <scope>NUCLEOTIDE SEQUENCE [LARGE SCALE GENOMIC DNA]</scope>
    <source>
        <strain evidence="2 5">AcRS1</strain>
    </source>
</reference>
<dbReference type="Proteomes" id="UP000293902">
    <property type="component" value="Chromosome"/>
</dbReference>
<dbReference type="Proteomes" id="UP000248798">
    <property type="component" value="Unassembled WGS sequence"/>
</dbReference>
<dbReference type="RefSeq" id="WP_111958975.1">
    <property type="nucleotide sequence ID" value="NZ_CP036313.1"/>
</dbReference>
<organism evidence="3 4">
    <name type="scientific">Desulfobacter hydrogenophilus</name>
    <dbReference type="NCBI Taxonomy" id="2291"/>
    <lineage>
        <taxon>Bacteria</taxon>
        <taxon>Pseudomonadati</taxon>
        <taxon>Thermodesulfobacteriota</taxon>
        <taxon>Desulfobacteria</taxon>
        <taxon>Desulfobacterales</taxon>
        <taxon>Desulfobacteraceae</taxon>
        <taxon>Desulfobacter</taxon>
    </lineage>
</organism>
<accession>A0A328FCH0</accession>
<evidence type="ECO:0000313" key="4">
    <source>
        <dbReference type="Proteomes" id="UP000248798"/>
    </source>
</evidence>
<proteinExistence type="predicted"/>
<evidence type="ECO:0000313" key="3">
    <source>
        <dbReference type="EMBL" id="RAM00737.1"/>
    </source>
</evidence>